<evidence type="ECO:0000259" key="5">
    <source>
        <dbReference type="PROSITE" id="PS51007"/>
    </source>
</evidence>
<evidence type="ECO:0000313" key="7">
    <source>
        <dbReference type="Proteomes" id="UP000321192"/>
    </source>
</evidence>
<evidence type="ECO:0000256" key="4">
    <source>
        <dbReference type="SAM" id="SignalP"/>
    </source>
</evidence>
<name>A0A5C7S4A1_THASP</name>
<gene>
    <name evidence="6" type="ORF">E6Q80_21950</name>
</gene>
<keyword evidence="4" id="KW-0732">Signal</keyword>
<dbReference type="PROSITE" id="PS51007">
    <property type="entry name" value="CYTC"/>
    <property type="match status" value="1"/>
</dbReference>
<feature type="chain" id="PRO_5023057867" evidence="4">
    <location>
        <begin position="17"/>
        <end position="442"/>
    </location>
</feature>
<dbReference type="GO" id="GO:0046872">
    <property type="term" value="F:metal ion binding"/>
    <property type="evidence" value="ECO:0007669"/>
    <property type="project" value="UniProtKB-KW"/>
</dbReference>
<reference evidence="6 7" key="1">
    <citation type="submission" date="2018-09" db="EMBL/GenBank/DDBJ databases">
        <title>Metagenome Assembled Genomes from an Advanced Water Purification Facility.</title>
        <authorList>
            <person name="Stamps B.W."/>
            <person name="Spear J.R."/>
        </authorList>
    </citation>
    <scope>NUCLEOTIDE SEQUENCE [LARGE SCALE GENOMIC DNA]</scope>
    <source>
        <strain evidence="6">Bin_27_1</strain>
    </source>
</reference>
<dbReference type="GO" id="GO:0009055">
    <property type="term" value="F:electron transfer activity"/>
    <property type="evidence" value="ECO:0007669"/>
    <property type="project" value="InterPro"/>
</dbReference>
<dbReference type="InterPro" id="IPR009056">
    <property type="entry name" value="Cyt_c-like_dom"/>
</dbReference>
<comment type="caution">
    <text evidence="6">The sequence shown here is derived from an EMBL/GenBank/DDBJ whole genome shotgun (WGS) entry which is preliminary data.</text>
</comment>
<evidence type="ECO:0000256" key="1">
    <source>
        <dbReference type="ARBA" id="ARBA00022723"/>
    </source>
</evidence>
<dbReference type="AlphaFoldDB" id="A0A5C7S4A1"/>
<dbReference type="Proteomes" id="UP000321192">
    <property type="component" value="Unassembled WGS sequence"/>
</dbReference>
<evidence type="ECO:0000256" key="2">
    <source>
        <dbReference type="ARBA" id="ARBA00023004"/>
    </source>
</evidence>
<feature type="signal peptide" evidence="4">
    <location>
        <begin position="1"/>
        <end position="16"/>
    </location>
</feature>
<keyword evidence="3" id="KW-0349">Heme</keyword>
<sequence>MLAILGLLAAAPAAHAVPSFARQTGADCAACHVGAFGPQLTPYGIKFKLGGYTETDGKDGKVPLSAMLVGSYTQTRKNQADRPADNASVNKNLAFDEASLFLAGRLSEKIGAFIQATYDGVGRSTALDQMDIRAAHTFDFAGKETIIGLSLNNNPGVQDPFNTMPVWGFPYTSSALAFGLGGAGTLINGGLEQRVTGLSAYTFWNNLLYAEIGTYRSLSPTMQSKFGLGRADDIGRLGGGTVYWRLAAFQDLKKQAFNVGVFGLNTSVQPDRSAPERNKFNDLGVDASYQFLGTRKHVGTVNTSFIRERQTRDAWLAAGEAADRKGHLNEFKLNGSYHYDQTWGATAGRFLTTGSADGTLYAAGNGDFGFAKGSPNSSGYILQADWTPWGKETSWAAPWANLRLGAQYTMFTKFNGAKGNYDGNGRDAKDNNTLFLFAWATF</sequence>
<dbReference type="EMBL" id="SSFD01000377">
    <property type="protein sequence ID" value="TXH78758.1"/>
    <property type="molecule type" value="Genomic_DNA"/>
</dbReference>
<organism evidence="6 7">
    <name type="scientific">Thauera aminoaromatica</name>
    <dbReference type="NCBI Taxonomy" id="164330"/>
    <lineage>
        <taxon>Bacteria</taxon>
        <taxon>Pseudomonadati</taxon>
        <taxon>Pseudomonadota</taxon>
        <taxon>Betaproteobacteria</taxon>
        <taxon>Rhodocyclales</taxon>
        <taxon>Zoogloeaceae</taxon>
        <taxon>Thauera</taxon>
    </lineage>
</organism>
<feature type="domain" description="Cytochrome c" evidence="5">
    <location>
        <begin position="11"/>
        <end position="109"/>
    </location>
</feature>
<proteinExistence type="predicted"/>
<accession>A0A5C7S4A1</accession>
<protein>
    <submittedName>
        <fullName evidence="6">Cytochrome C</fullName>
    </submittedName>
</protein>
<dbReference type="GO" id="GO:0020037">
    <property type="term" value="F:heme binding"/>
    <property type="evidence" value="ECO:0007669"/>
    <property type="project" value="InterPro"/>
</dbReference>
<keyword evidence="1 3" id="KW-0479">Metal-binding</keyword>
<keyword evidence="2 3" id="KW-0408">Iron</keyword>
<evidence type="ECO:0000256" key="3">
    <source>
        <dbReference type="PROSITE-ProRule" id="PRU00433"/>
    </source>
</evidence>
<evidence type="ECO:0000313" key="6">
    <source>
        <dbReference type="EMBL" id="TXH78758.1"/>
    </source>
</evidence>